<comment type="similarity">
    <text evidence="3">Belongs to the krueppel C2H2-type zinc-finger protein family.</text>
</comment>
<dbReference type="FunFam" id="3.30.160.60:FF:000774">
    <property type="entry name" value="Zinc finger protein"/>
    <property type="match status" value="1"/>
</dbReference>
<evidence type="ECO:0000256" key="10">
    <source>
        <dbReference type="ARBA" id="ARBA00023163"/>
    </source>
</evidence>
<keyword evidence="6 12" id="KW-0863">Zinc-finger</keyword>
<keyword evidence="10" id="KW-0804">Transcription</keyword>
<dbReference type="PANTHER" id="PTHR23235">
    <property type="entry name" value="KRUEPPEL-LIKE TRANSCRIPTION FACTOR"/>
    <property type="match status" value="1"/>
</dbReference>
<evidence type="ECO:0000256" key="9">
    <source>
        <dbReference type="ARBA" id="ARBA00023125"/>
    </source>
</evidence>
<evidence type="ECO:0000256" key="12">
    <source>
        <dbReference type="PROSITE-ProRule" id="PRU00042"/>
    </source>
</evidence>
<keyword evidence="4" id="KW-0479">Metal-binding</keyword>
<proteinExistence type="inferred from homology"/>
<keyword evidence="8" id="KW-0805">Transcription regulation</keyword>
<feature type="domain" description="C2H2-type" evidence="14">
    <location>
        <begin position="319"/>
        <end position="346"/>
    </location>
</feature>
<evidence type="ECO:0000256" key="6">
    <source>
        <dbReference type="ARBA" id="ARBA00022771"/>
    </source>
</evidence>
<dbReference type="GO" id="GO:0008270">
    <property type="term" value="F:zinc ion binding"/>
    <property type="evidence" value="ECO:0007669"/>
    <property type="project" value="UniProtKB-KW"/>
</dbReference>
<dbReference type="EMBL" id="JARO02009550">
    <property type="protein sequence ID" value="KPP61497.1"/>
    <property type="molecule type" value="Genomic_DNA"/>
</dbReference>
<evidence type="ECO:0000256" key="5">
    <source>
        <dbReference type="ARBA" id="ARBA00022737"/>
    </source>
</evidence>
<dbReference type="InterPro" id="IPR036236">
    <property type="entry name" value="Znf_C2H2_sf"/>
</dbReference>
<evidence type="ECO:0000256" key="3">
    <source>
        <dbReference type="ARBA" id="ARBA00006991"/>
    </source>
</evidence>
<evidence type="ECO:0000256" key="7">
    <source>
        <dbReference type="ARBA" id="ARBA00022833"/>
    </source>
</evidence>
<protein>
    <recommendedName>
        <fullName evidence="14">C2H2-type domain-containing protein</fullName>
    </recommendedName>
</protein>
<sequence>MSEAIVTFQSQLSGIMETVLKAAVCEITSLVEGSFQGEMLRSRQEVEFLKQRLQWSERRWTERERERGRGGGAKCVECGCAADSTLVMESRISRTQSGTKEGPAVKEEKGPVKKQSSCLWETLAAGMDICADSINTEEKQSITREGVEEQVESVMVQHSAEKICRLQPGPECSSADPHDLNSERIMYEKVTVLTDDVSDAESDVLDFVRASESNSRPSPELIHAQDKPHHTAEESERMQINNVISLSHIHNSKETENLSLQNKLPLRRSAGKHIQAAGWKTTMQANTDIPSENIFDQMNFTASKHFTLFPDTGTGDSQNICIYCGKNFFYISRLKIHLLKHTGEKPFSCTQCGRRFTVARNLERHQKIHWGDATFCCGQCGKRFRRADHLKVHQRVHTGERPYCCTQCNKCFRFSGDLNTHKRVHTGEKPYRCTLCGSQFSQLRQLKSHMRVHKGVGRHLAQ</sequence>
<comment type="subcellular location">
    <subcellularLocation>
        <location evidence="2">Nucleus</location>
    </subcellularLocation>
</comment>
<evidence type="ECO:0000256" key="11">
    <source>
        <dbReference type="ARBA" id="ARBA00023242"/>
    </source>
</evidence>
<evidence type="ECO:0000256" key="13">
    <source>
        <dbReference type="SAM" id="MobiDB-lite"/>
    </source>
</evidence>
<dbReference type="InterPro" id="IPR013087">
    <property type="entry name" value="Znf_C2H2_type"/>
</dbReference>
<gene>
    <name evidence="15" type="ORF">Z043_120399</name>
</gene>
<evidence type="ECO:0000259" key="14">
    <source>
        <dbReference type="PROSITE" id="PS50157"/>
    </source>
</evidence>
<evidence type="ECO:0000313" key="16">
    <source>
        <dbReference type="Proteomes" id="UP000034805"/>
    </source>
</evidence>
<name>A0A0N8JWP3_SCLFO</name>
<keyword evidence="7" id="KW-0862">Zinc</keyword>
<dbReference type="FunFam" id="3.30.160.60:FF:000966">
    <property type="entry name" value="ZFP90 zinc finger protein"/>
    <property type="match status" value="1"/>
</dbReference>
<feature type="region of interest" description="Disordered" evidence="13">
    <location>
        <begin position="210"/>
        <end position="234"/>
    </location>
</feature>
<feature type="domain" description="C2H2-type" evidence="14">
    <location>
        <begin position="403"/>
        <end position="430"/>
    </location>
</feature>
<feature type="compositionally biased region" description="Basic and acidic residues" evidence="13">
    <location>
        <begin position="223"/>
        <end position="234"/>
    </location>
</feature>
<dbReference type="GO" id="GO:0000978">
    <property type="term" value="F:RNA polymerase II cis-regulatory region sequence-specific DNA binding"/>
    <property type="evidence" value="ECO:0007669"/>
    <property type="project" value="TreeGrafter"/>
</dbReference>
<organism evidence="15 16">
    <name type="scientific">Scleropages formosus</name>
    <name type="common">Asian bonytongue</name>
    <name type="synonym">Osteoglossum formosum</name>
    <dbReference type="NCBI Taxonomy" id="113540"/>
    <lineage>
        <taxon>Eukaryota</taxon>
        <taxon>Metazoa</taxon>
        <taxon>Chordata</taxon>
        <taxon>Craniata</taxon>
        <taxon>Vertebrata</taxon>
        <taxon>Euteleostomi</taxon>
        <taxon>Actinopterygii</taxon>
        <taxon>Neopterygii</taxon>
        <taxon>Teleostei</taxon>
        <taxon>Osteoglossocephala</taxon>
        <taxon>Osteoglossomorpha</taxon>
        <taxon>Osteoglossiformes</taxon>
        <taxon>Osteoglossidae</taxon>
        <taxon>Scleropages</taxon>
    </lineage>
</organism>
<accession>A0A0N8JWP3</accession>
<comment type="caution">
    <text evidence="15">The sequence shown here is derived from an EMBL/GenBank/DDBJ whole genome shotgun (WGS) entry which is preliminary data.</text>
</comment>
<comment type="function">
    <text evidence="1">May be involved in transcriptional regulation.</text>
</comment>
<feature type="domain" description="C2H2-type" evidence="14">
    <location>
        <begin position="431"/>
        <end position="455"/>
    </location>
</feature>
<feature type="domain" description="C2H2-type" evidence="14">
    <location>
        <begin position="375"/>
        <end position="402"/>
    </location>
</feature>
<dbReference type="Gene3D" id="3.30.160.60">
    <property type="entry name" value="Classic Zinc Finger"/>
    <property type="match status" value="5"/>
</dbReference>
<dbReference type="PROSITE" id="PS50157">
    <property type="entry name" value="ZINC_FINGER_C2H2_2"/>
    <property type="match status" value="5"/>
</dbReference>
<evidence type="ECO:0000256" key="2">
    <source>
        <dbReference type="ARBA" id="ARBA00004123"/>
    </source>
</evidence>
<dbReference type="FunFam" id="3.30.160.60:FF:000710">
    <property type="entry name" value="Zinc finger protein 768"/>
    <property type="match status" value="1"/>
</dbReference>
<dbReference type="PANTHER" id="PTHR23235:SF142">
    <property type="entry name" value="ZINC FINGER PROTEIN 384"/>
    <property type="match status" value="1"/>
</dbReference>
<dbReference type="SUPFAM" id="SSF57667">
    <property type="entry name" value="beta-beta-alpha zinc fingers"/>
    <property type="match status" value="3"/>
</dbReference>
<dbReference type="PROSITE" id="PS00028">
    <property type="entry name" value="ZINC_FINGER_C2H2_1"/>
    <property type="match status" value="5"/>
</dbReference>
<dbReference type="Proteomes" id="UP000034805">
    <property type="component" value="Unassembled WGS sequence"/>
</dbReference>
<dbReference type="SMART" id="SM00355">
    <property type="entry name" value="ZnF_C2H2"/>
    <property type="match status" value="5"/>
</dbReference>
<keyword evidence="11" id="KW-0539">Nucleus</keyword>
<feature type="domain" description="C2H2-type" evidence="14">
    <location>
        <begin position="347"/>
        <end position="374"/>
    </location>
</feature>
<evidence type="ECO:0000256" key="8">
    <source>
        <dbReference type="ARBA" id="ARBA00023015"/>
    </source>
</evidence>
<keyword evidence="9" id="KW-0238">DNA-binding</keyword>
<evidence type="ECO:0000313" key="15">
    <source>
        <dbReference type="EMBL" id="KPP61497.1"/>
    </source>
</evidence>
<dbReference type="GO" id="GO:0005634">
    <property type="term" value="C:nucleus"/>
    <property type="evidence" value="ECO:0007669"/>
    <property type="project" value="UniProtKB-SubCell"/>
</dbReference>
<dbReference type="Pfam" id="PF00096">
    <property type="entry name" value="zf-C2H2"/>
    <property type="match status" value="3"/>
</dbReference>
<dbReference type="AlphaFoldDB" id="A0A0N8JWP3"/>
<evidence type="ECO:0000256" key="1">
    <source>
        <dbReference type="ARBA" id="ARBA00003767"/>
    </source>
</evidence>
<reference evidence="15 16" key="1">
    <citation type="submission" date="2015-08" db="EMBL/GenBank/DDBJ databases">
        <title>The genome of the Asian arowana (Scleropages formosus).</title>
        <authorList>
            <person name="Tan M.H."/>
            <person name="Gan H.M."/>
            <person name="Croft L.J."/>
            <person name="Austin C.M."/>
        </authorList>
    </citation>
    <scope>NUCLEOTIDE SEQUENCE [LARGE SCALE GENOMIC DNA]</scope>
    <source>
        <strain evidence="15">Aro1</strain>
    </source>
</reference>
<keyword evidence="5" id="KW-0677">Repeat</keyword>
<dbReference type="GO" id="GO:0000981">
    <property type="term" value="F:DNA-binding transcription factor activity, RNA polymerase II-specific"/>
    <property type="evidence" value="ECO:0007669"/>
    <property type="project" value="TreeGrafter"/>
</dbReference>
<evidence type="ECO:0000256" key="4">
    <source>
        <dbReference type="ARBA" id="ARBA00022723"/>
    </source>
</evidence>
<dbReference type="FunFam" id="3.30.160.60:FF:001927">
    <property type="entry name" value="Zinc finger protein 1184"/>
    <property type="match status" value="1"/>
</dbReference>